<feature type="compositionally biased region" description="Basic and acidic residues" evidence="1">
    <location>
        <begin position="137"/>
        <end position="147"/>
    </location>
</feature>
<gene>
    <name evidence="3" type="ORF">PARMNEM_LOCUS20758</name>
</gene>
<dbReference type="InterPro" id="IPR052160">
    <property type="entry name" value="Gypsy_RT_Integrase-like"/>
</dbReference>
<dbReference type="EMBL" id="CAVLGL010000137">
    <property type="protein sequence ID" value="CAK1602230.1"/>
    <property type="molecule type" value="Genomic_DNA"/>
</dbReference>
<name>A0AAV1M528_9NEOP</name>
<accession>A0AAV1M528</accession>
<dbReference type="AlphaFoldDB" id="A0AAV1M528"/>
<feature type="region of interest" description="Disordered" evidence="1">
    <location>
        <begin position="136"/>
        <end position="160"/>
    </location>
</feature>
<keyword evidence="4" id="KW-1185">Reference proteome</keyword>
<proteinExistence type="predicted"/>
<dbReference type="Proteomes" id="UP001314205">
    <property type="component" value="Unassembled WGS sequence"/>
</dbReference>
<sequence>MQLCSLTHHTKQPLLSPATRPISQRELYSNNTSIGNGKHLAIFQRSSPILNVTNCSYVEYRRTSLKNNSRSNVLTFDRELLATYMAIKHLKKNVRGFKPDRFYRPQAINICTSEETITIGNTKTSNTTHFHKRIHDRHTSHQWEEQHSRRRTQSHTNRQCNVPTSIDYHKIAEAQDRDSDNIKHLSKQSNLSVKQVTMSMTHLPFYCEASTSTMRPYLPEECRREVFNALHNISHPGVRATRKLITGKFFWPSIQVDVGIWAKQCIQCQKCKVQRHTSSSLDLFPPTERFEHLHVDIVGPLPTSP</sequence>
<feature type="domain" description="Integrase zinc-binding" evidence="2">
    <location>
        <begin position="219"/>
        <end position="273"/>
    </location>
</feature>
<comment type="caution">
    <text evidence="3">The sequence shown here is derived from an EMBL/GenBank/DDBJ whole genome shotgun (WGS) entry which is preliminary data.</text>
</comment>
<evidence type="ECO:0000259" key="2">
    <source>
        <dbReference type="Pfam" id="PF17921"/>
    </source>
</evidence>
<dbReference type="Pfam" id="PF17921">
    <property type="entry name" value="Integrase_H2C2"/>
    <property type="match status" value="1"/>
</dbReference>
<organism evidence="3 4">
    <name type="scientific">Parnassius mnemosyne</name>
    <name type="common">clouded apollo</name>
    <dbReference type="NCBI Taxonomy" id="213953"/>
    <lineage>
        <taxon>Eukaryota</taxon>
        <taxon>Metazoa</taxon>
        <taxon>Ecdysozoa</taxon>
        <taxon>Arthropoda</taxon>
        <taxon>Hexapoda</taxon>
        <taxon>Insecta</taxon>
        <taxon>Pterygota</taxon>
        <taxon>Neoptera</taxon>
        <taxon>Endopterygota</taxon>
        <taxon>Lepidoptera</taxon>
        <taxon>Glossata</taxon>
        <taxon>Ditrysia</taxon>
        <taxon>Papilionoidea</taxon>
        <taxon>Papilionidae</taxon>
        <taxon>Parnassiinae</taxon>
        <taxon>Parnassini</taxon>
        <taxon>Parnassius</taxon>
        <taxon>Driopa</taxon>
    </lineage>
</organism>
<protein>
    <recommendedName>
        <fullName evidence="2">Integrase zinc-binding domain-containing protein</fullName>
    </recommendedName>
</protein>
<evidence type="ECO:0000313" key="4">
    <source>
        <dbReference type="Proteomes" id="UP001314205"/>
    </source>
</evidence>
<evidence type="ECO:0000313" key="3">
    <source>
        <dbReference type="EMBL" id="CAK1602230.1"/>
    </source>
</evidence>
<dbReference type="Gene3D" id="1.10.340.70">
    <property type="match status" value="1"/>
</dbReference>
<dbReference type="InterPro" id="IPR041588">
    <property type="entry name" value="Integrase_H2C2"/>
</dbReference>
<dbReference type="PANTHER" id="PTHR47266">
    <property type="entry name" value="ENDONUCLEASE-RELATED"/>
    <property type="match status" value="1"/>
</dbReference>
<reference evidence="3 4" key="1">
    <citation type="submission" date="2023-11" db="EMBL/GenBank/DDBJ databases">
        <authorList>
            <person name="Hedman E."/>
            <person name="Englund M."/>
            <person name="Stromberg M."/>
            <person name="Nyberg Akerstrom W."/>
            <person name="Nylinder S."/>
            <person name="Jareborg N."/>
            <person name="Kallberg Y."/>
            <person name="Kronander E."/>
        </authorList>
    </citation>
    <scope>NUCLEOTIDE SEQUENCE [LARGE SCALE GENOMIC DNA]</scope>
</reference>
<evidence type="ECO:0000256" key="1">
    <source>
        <dbReference type="SAM" id="MobiDB-lite"/>
    </source>
</evidence>